<dbReference type="EMBL" id="JAEKNR010000105">
    <property type="protein sequence ID" value="MBJ7598377.1"/>
    <property type="molecule type" value="Genomic_DNA"/>
</dbReference>
<dbReference type="Gene3D" id="2.120.10.10">
    <property type="match status" value="1"/>
</dbReference>
<dbReference type="AlphaFoldDB" id="A0A934K0P3"/>
<dbReference type="InterPro" id="IPR036278">
    <property type="entry name" value="Sialidase_sf"/>
</dbReference>
<dbReference type="Proteomes" id="UP000612893">
    <property type="component" value="Unassembled WGS sequence"/>
</dbReference>
<proteinExistence type="predicted"/>
<dbReference type="RefSeq" id="WP_338201317.1">
    <property type="nucleotide sequence ID" value="NZ_JAEKNR010000105.1"/>
</dbReference>
<sequence length="643" mass="68820">MVSRRLRLLVLLPAALVVAAGVAIQPFQGVHQASASPLEKIDKRLRGHISGTLQLEAQGASPQAQARTRGSNYYPVNDDGCQVSIGNNVKVNQNCLNIADSDLQGRSQAQNETSIAIDPNDPRHLVASYNDYRRGDGTCGTSYSLDGGRNWIDSTTPNSFSRGAPFGGAARQYWHASGDTSVAWDTRGNAYLSCQLFNRGGPPTTNNPDLSSAFLVFRSTANNGGSWNFPGRYVAAANDLAGTGALFEDKQLMTVDNHVSSPFRDRIYVTWTEFTATTAYIYGAYSNDYGEHFSNKVLVSSSSSLCRFPISKNGGCDNNQFSQPFTAPDGTLYVVWSNFNTVDLGAKTLAPARFQVLMATSKDGGATYSAPKRVASYYELPDCPTYQNGLDPTRACVPEKGPTTNSIFRATNYPSGGVNPANPNQVVVSIGSYINQTSKEENGCVPTGTDPVGTGLYTGVKTLGACHNAILTSVSTDAGATFTGTNTDPRQLTTATQDPGQKTTDQWFQWLDFFRDGRVAISYYDRQYGSDEITGYSDFSLSTSRNLTGYDVRRVTSGSMPPPTQFGGVFWGDYTGLAAFDRAFPIWSDTRPKDLFLCPGTGAVGVPPRLCGAQTGGLAANDQDIFTAAAGARGGLGGDASQD</sequence>
<protein>
    <submittedName>
        <fullName evidence="2">Exo-alpha-sialidase</fullName>
    </submittedName>
</protein>
<accession>A0A934K0P3</accession>
<evidence type="ECO:0000256" key="1">
    <source>
        <dbReference type="SAM" id="SignalP"/>
    </source>
</evidence>
<name>A0A934K0P3_9BACT</name>
<reference evidence="2" key="1">
    <citation type="submission" date="2020-10" db="EMBL/GenBank/DDBJ databases">
        <title>Ca. Dormibacterota MAGs.</title>
        <authorList>
            <person name="Montgomery K."/>
        </authorList>
    </citation>
    <scope>NUCLEOTIDE SEQUENCE [LARGE SCALE GENOMIC DNA]</scope>
    <source>
        <strain evidence="2">SC8812_S17_10</strain>
    </source>
</reference>
<gene>
    <name evidence="2" type="ORF">JF922_09870</name>
</gene>
<organism evidence="2 3">
    <name type="scientific">Candidatus Nephthysia bennettiae</name>
    <dbReference type="NCBI Taxonomy" id="3127016"/>
    <lineage>
        <taxon>Bacteria</taxon>
        <taxon>Bacillati</taxon>
        <taxon>Candidatus Dormiibacterota</taxon>
        <taxon>Candidatus Dormibacteria</taxon>
        <taxon>Candidatus Dormibacterales</taxon>
        <taxon>Candidatus Dormibacteraceae</taxon>
        <taxon>Candidatus Nephthysia</taxon>
    </lineage>
</organism>
<feature type="signal peptide" evidence="1">
    <location>
        <begin position="1"/>
        <end position="19"/>
    </location>
</feature>
<comment type="caution">
    <text evidence="2">The sequence shown here is derived from an EMBL/GenBank/DDBJ whole genome shotgun (WGS) entry which is preliminary data.</text>
</comment>
<dbReference type="SUPFAM" id="SSF50939">
    <property type="entry name" value="Sialidases"/>
    <property type="match status" value="1"/>
</dbReference>
<evidence type="ECO:0000313" key="2">
    <source>
        <dbReference type="EMBL" id="MBJ7598377.1"/>
    </source>
</evidence>
<keyword evidence="3" id="KW-1185">Reference proteome</keyword>
<feature type="chain" id="PRO_5044503186" evidence="1">
    <location>
        <begin position="20"/>
        <end position="643"/>
    </location>
</feature>
<evidence type="ECO:0000313" key="3">
    <source>
        <dbReference type="Proteomes" id="UP000612893"/>
    </source>
</evidence>
<keyword evidence="1" id="KW-0732">Signal</keyword>